<reference evidence="1 2" key="1">
    <citation type="submission" date="2021-06" db="EMBL/GenBank/DDBJ databases">
        <title>Complete genome of Haloferula helveola possessing various polysaccharide degrading enzymes.</title>
        <authorList>
            <person name="Takami H."/>
            <person name="Huang C."/>
            <person name="Hamasaki K."/>
        </authorList>
    </citation>
    <scope>NUCLEOTIDE SEQUENCE [LARGE SCALE GENOMIC DNA]</scope>
    <source>
        <strain evidence="1 2">CN-1</strain>
    </source>
</reference>
<proteinExistence type="predicted"/>
<dbReference type="InterPro" id="IPR006905">
    <property type="entry name" value="Flavin_halogenase"/>
</dbReference>
<dbReference type="InterPro" id="IPR036188">
    <property type="entry name" value="FAD/NAD-bd_sf"/>
</dbReference>
<dbReference type="InterPro" id="IPR033856">
    <property type="entry name" value="Trp_halogen"/>
</dbReference>
<dbReference type="Proteomes" id="UP001374893">
    <property type="component" value="Chromosome"/>
</dbReference>
<organism evidence="1 2">
    <name type="scientific">Haloferula helveola</name>
    <dbReference type="NCBI Taxonomy" id="490095"/>
    <lineage>
        <taxon>Bacteria</taxon>
        <taxon>Pseudomonadati</taxon>
        <taxon>Verrucomicrobiota</taxon>
        <taxon>Verrucomicrobiia</taxon>
        <taxon>Verrucomicrobiales</taxon>
        <taxon>Verrucomicrobiaceae</taxon>
        <taxon>Haloferula</taxon>
    </lineage>
</organism>
<dbReference type="InterPro" id="IPR050816">
    <property type="entry name" value="Flavin-dep_Halogenase_NPB"/>
</dbReference>
<dbReference type="Pfam" id="PF04820">
    <property type="entry name" value="Trp_halogenase"/>
    <property type="match status" value="1"/>
</dbReference>
<evidence type="ECO:0000313" key="1">
    <source>
        <dbReference type="EMBL" id="BCX49351.1"/>
    </source>
</evidence>
<keyword evidence="2" id="KW-1185">Reference proteome</keyword>
<dbReference type="PANTHER" id="PTHR43747:SF4">
    <property type="entry name" value="FLAVIN-DEPENDENT TRYPTOPHAN HALOGENASE"/>
    <property type="match status" value="1"/>
</dbReference>
<protein>
    <submittedName>
        <fullName evidence="1">Tryptophan halogenase</fullName>
    </submittedName>
</protein>
<accession>A0ABN6H6R5</accession>
<gene>
    <name evidence="1" type="primary">prnA</name>
    <name evidence="1" type="ORF">HAHE_32590</name>
</gene>
<name>A0ABN6H6R5_9BACT</name>
<dbReference type="SUPFAM" id="SSF51905">
    <property type="entry name" value="FAD/NAD(P)-binding domain"/>
    <property type="match status" value="1"/>
</dbReference>
<evidence type="ECO:0000313" key="2">
    <source>
        <dbReference type="Proteomes" id="UP001374893"/>
    </source>
</evidence>
<dbReference type="PANTHER" id="PTHR43747">
    <property type="entry name" value="FAD-BINDING PROTEIN"/>
    <property type="match status" value="1"/>
</dbReference>
<dbReference type="EMBL" id="AP024702">
    <property type="protein sequence ID" value="BCX49351.1"/>
    <property type="molecule type" value="Genomic_DNA"/>
</dbReference>
<dbReference type="PIRSF" id="PIRSF011396">
    <property type="entry name" value="Trp_halogenase"/>
    <property type="match status" value="1"/>
</dbReference>
<dbReference type="Gene3D" id="3.50.50.60">
    <property type="entry name" value="FAD/NAD(P)-binding domain"/>
    <property type="match status" value="1"/>
</dbReference>
<sequence>MGGGSAGLLAALTLRRLVPEIDVTLVHSSEIGVIGVGEGTTAVFPDHLFTTLGIDPAEFYREAEPTWKQGIKFVWGPRDWFFYDFEEQYDWRFDGLPKPNGYYAEEDCTDLSSACALMSRGKAFASGPLGKPLVKGNYAFHIENHKLVECLTRLAREAGVKFVDDTLQGVERDAHGVKEVRFEKSGALSADLYIDASGFRAELIGKALEEPFNDYSGALFCDRAVIGGWEREDETLLAYTTAETMDHGWCWQIEHENFINRGYVFSSRFVDDDEAVEEFRSKNPKVGGDPRVVRFRSGRHQRNWVGNVVAIGNASGFVEPLEATAIAQIIYEVRWLAETLQLTDRMPDDRMREFFNQKVASAWDEIRDFLAYHYKFNTRLETPFWKACREDVGLGDYQGLYDAYREIGPSQLLVESLPTRPNIYGIEGFLAMLVGMKVPYANRYEPEAEERAAWESARGRLGRAASAGVTVSQALNAIRKPTWKWS</sequence>